<dbReference type="GO" id="GO:0050188">
    <property type="term" value="F:phosphoenolpyruvate mutase activity"/>
    <property type="evidence" value="ECO:0007669"/>
    <property type="project" value="UniProtKB-EC"/>
</dbReference>
<proteinExistence type="predicted"/>
<dbReference type="Gene3D" id="3.20.20.60">
    <property type="entry name" value="Phosphoenolpyruvate-binding domains"/>
    <property type="match status" value="1"/>
</dbReference>
<sequence length="98" mass="10991">MIHSRKKDADEVIEFAQRFRERRSDAYLACVPTSFNAISFSELARYFSVVIYANHLLRAASPAMLAVAEGILAHGRTLEIEERCLPVNEILKLIPGTA</sequence>
<dbReference type="SUPFAM" id="SSF51621">
    <property type="entry name" value="Phosphoenolpyruvate/pyruvate domain"/>
    <property type="match status" value="1"/>
</dbReference>
<evidence type="ECO:0000313" key="2">
    <source>
        <dbReference type="Proteomes" id="UP000004682"/>
    </source>
</evidence>
<gene>
    <name evidence="1" type="ORF">A33K_16807</name>
</gene>
<accession>A0ABN0G531</accession>
<evidence type="ECO:0000313" key="1">
    <source>
        <dbReference type="EMBL" id="EIP87203.1"/>
    </source>
</evidence>
<dbReference type="InterPro" id="IPR015813">
    <property type="entry name" value="Pyrv/PenolPyrv_kinase-like_dom"/>
</dbReference>
<keyword evidence="1" id="KW-0413">Isomerase</keyword>
<keyword evidence="2" id="KW-1185">Reference proteome</keyword>
<name>A0ABN0G531_9BURK</name>
<dbReference type="EC" id="5.4.2.9" evidence="1"/>
<protein>
    <submittedName>
        <fullName evidence="1">Hydrolase</fullName>
        <ecNumber evidence="1">5.4.2.9</ecNumber>
    </submittedName>
</protein>
<dbReference type="EMBL" id="JH692064">
    <property type="protein sequence ID" value="EIP87203.1"/>
    <property type="molecule type" value="Genomic_DNA"/>
</dbReference>
<dbReference type="Proteomes" id="UP000004682">
    <property type="component" value="Unassembled WGS sequence"/>
</dbReference>
<dbReference type="InterPro" id="IPR040442">
    <property type="entry name" value="Pyrv_kinase-like_dom_sf"/>
</dbReference>
<dbReference type="GO" id="GO:0016787">
    <property type="term" value="F:hydrolase activity"/>
    <property type="evidence" value="ECO:0007669"/>
    <property type="project" value="UniProtKB-KW"/>
</dbReference>
<organism evidence="1 2">
    <name type="scientific">Burkholderia humptydooensis MSMB43</name>
    <dbReference type="NCBI Taxonomy" id="441157"/>
    <lineage>
        <taxon>Bacteria</taxon>
        <taxon>Pseudomonadati</taxon>
        <taxon>Pseudomonadota</taxon>
        <taxon>Betaproteobacteria</taxon>
        <taxon>Burkholderiales</taxon>
        <taxon>Burkholderiaceae</taxon>
        <taxon>Burkholderia</taxon>
        <taxon>pseudomallei group</taxon>
    </lineage>
</organism>
<keyword evidence="1" id="KW-0378">Hydrolase</keyword>
<reference evidence="2" key="1">
    <citation type="journal article" date="2012" name="J. Bacteriol.">
        <title>Revised Genome Sequence of Burkholderia thailandensis MSMB43 with Improved Annotation.</title>
        <authorList>
            <person name="Zhuo Y."/>
            <person name="Liu L."/>
            <person name="Wang Q."/>
            <person name="Liu X."/>
            <person name="Ren B."/>
            <person name="Liu M."/>
            <person name="Ni P."/>
            <person name="Cheng Y.Q."/>
            <person name="Zhang L."/>
        </authorList>
    </citation>
    <scope>NUCLEOTIDE SEQUENCE [LARGE SCALE GENOMIC DNA]</scope>
    <source>
        <strain evidence="2">MSMB43</strain>
    </source>
</reference>